<evidence type="ECO:0000256" key="2">
    <source>
        <dbReference type="ARBA" id="ARBA00022692"/>
    </source>
</evidence>
<dbReference type="PANTHER" id="PTHR31422">
    <property type="entry name" value="BNAANNG28530D PROTEIN"/>
    <property type="match status" value="1"/>
</dbReference>
<evidence type="ECO:0000256" key="1">
    <source>
        <dbReference type="ARBA" id="ARBA00004370"/>
    </source>
</evidence>
<dbReference type="PANTHER" id="PTHR31422:SF27">
    <property type="entry name" value="DUF593-CONTAINING PROTEIN 1"/>
    <property type="match status" value="1"/>
</dbReference>
<protein>
    <submittedName>
        <fullName evidence="8">DUF593-containing protein</fullName>
    </submittedName>
</protein>
<dbReference type="Proteomes" id="UP000236291">
    <property type="component" value="Unassembled WGS sequence"/>
</dbReference>
<dbReference type="GO" id="GO:0080115">
    <property type="term" value="F:myosin XI tail binding"/>
    <property type="evidence" value="ECO:0007669"/>
    <property type="project" value="UniProtKB-ARBA"/>
</dbReference>
<proteinExistence type="predicted"/>
<feature type="coiled-coil region" evidence="5">
    <location>
        <begin position="173"/>
        <end position="200"/>
    </location>
</feature>
<keyword evidence="3 6" id="KW-1133">Transmembrane helix</keyword>
<dbReference type="PROSITE" id="PS51775">
    <property type="entry name" value="GTD_BINDING"/>
    <property type="match status" value="1"/>
</dbReference>
<evidence type="ECO:0000313" key="8">
    <source>
        <dbReference type="EMBL" id="PNY02107.1"/>
    </source>
</evidence>
<evidence type="ECO:0000256" key="5">
    <source>
        <dbReference type="SAM" id="Coils"/>
    </source>
</evidence>
<evidence type="ECO:0000259" key="7">
    <source>
        <dbReference type="PROSITE" id="PS51775"/>
    </source>
</evidence>
<reference evidence="8 9" key="2">
    <citation type="journal article" date="2017" name="Front. Plant Sci.">
        <title>Gene Classification and Mining of Molecular Markers Useful in Red Clover (Trifolium pratense) Breeding.</title>
        <authorList>
            <person name="Istvanek J."/>
            <person name="Dluhosova J."/>
            <person name="Dluhos P."/>
            <person name="Patkova L."/>
            <person name="Nedelnik J."/>
            <person name="Repkova J."/>
        </authorList>
    </citation>
    <scope>NUCLEOTIDE SEQUENCE [LARGE SCALE GENOMIC DNA]</scope>
    <source>
        <strain evidence="9">cv. Tatra</strain>
        <tissue evidence="8">Young leaves</tissue>
    </source>
</reference>
<dbReference type="STRING" id="57577.A0A2K3NGE9"/>
<dbReference type="AlphaFoldDB" id="A0A2K3NGE9"/>
<dbReference type="EMBL" id="ASHM01020934">
    <property type="protein sequence ID" value="PNY02107.1"/>
    <property type="molecule type" value="Genomic_DNA"/>
</dbReference>
<reference evidence="8 9" key="1">
    <citation type="journal article" date="2014" name="Am. J. Bot.">
        <title>Genome assembly and annotation for red clover (Trifolium pratense; Fabaceae).</title>
        <authorList>
            <person name="Istvanek J."/>
            <person name="Jaros M."/>
            <person name="Krenek A."/>
            <person name="Repkova J."/>
        </authorList>
    </citation>
    <scope>NUCLEOTIDE SEQUENCE [LARGE SCALE GENOMIC DNA]</scope>
    <source>
        <strain evidence="9">cv. Tatra</strain>
        <tissue evidence="8">Young leaves</tissue>
    </source>
</reference>
<evidence type="ECO:0000313" key="9">
    <source>
        <dbReference type="Proteomes" id="UP000236291"/>
    </source>
</evidence>
<organism evidence="8 9">
    <name type="scientific">Trifolium pratense</name>
    <name type="common">Red clover</name>
    <dbReference type="NCBI Taxonomy" id="57577"/>
    <lineage>
        <taxon>Eukaryota</taxon>
        <taxon>Viridiplantae</taxon>
        <taxon>Streptophyta</taxon>
        <taxon>Embryophyta</taxon>
        <taxon>Tracheophyta</taxon>
        <taxon>Spermatophyta</taxon>
        <taxon>Magnoliopsida</taxon>
        <taxon>eudicotyledons</taxon>
        <taxon>Gunneridae</taxon>
        <taxon>Pentapetalae</taxon>
        <taxon>rosids</taxon>
        <taxon>fabids</taxon>
        <taxon>Fabales</taxon>
        <taxon>Fabaceae</taxon>
        <taxon>Papilionoideae</taxon>
        <taxon>50 kb inversion clade</taxon>
        <taxon>NPAAA clade</taxon>
        <taxon>Hologalegina</taxon>
        <taxon>IRL clade</taxon>
        <taxon>Trifolieae</taxon>
        <taxon>Trifolium</taxon>
    </lineage>
</organism>
<dbReference type="GO" id="GO:0016020">
    <property type="term" value="C:membrane"/>
    <property type="evidence" value="ECO:0007669"/>
    <property type="project" value="UniProtKB-SubCell"/>
</dbReference>
<comment type="caution">
    <text evidence="8">The sequence shown here is derived from an EMBL/GenBank/DDBJ whole genome shotgun (WGS) entry which is preliminary data.</text>
</comment>
<evidence type="ECO:0000256" key="3">
    <source>
        <dbReference type="ARBA" id="ARBA00022989"/>
    </source>
</evidence>
<feature type="transmembrane region" description="Helical" evidence="6">
    <location>
        <begin position="20"/>
        <end position="46"/>
    </location>
</feature>
<gene>
    <name evidence="8" type="ORF">L195_g025412</name>
</gene>
<evidence type="ECO:0000256" key="4">
    <source>
        <dbReference type="ARBA" id="ARBA00023136"/>
    </source>
</evidence>
<name>A0A2K3NGE9_TRIPR</name>
<keyword evidence="5" id="KW-0175">Coiled coil</keyword>
<sequence>MDFPSTFNFLTQASELGCGFVLLGYVSRLFNFIGLVLIFGICLKFLKFSDAPRFWKPPKEVDLDKNLKSAVKCDDGVVGLDEKDKEKEKEKEEDPEDEVFDVMSLRRMVKMERHRYFAACAEIEKERVAASSAAEEAMAMILRLQSEKSSIEIQANQFRRMVEERQEYDQEVIESLRWNVVQLENQKTFLEEQLGVFKEKLREFMKDEEIELIEGADFTREFCNFSVEYDVDDSHQSHHDC</sequence>
<comment type="subcellular location">
    <subcellularLocation>
        <location evidence="1">Membrane</location>
    </subcellularLocation>
</comment>
<keyword evidence="4 6" id="KW-0472">Membrane</keyword>
<feature type="domain" description="GTD-binding" evidence="7">
    <location>
        <begin position="100"/>
        <end position="198"/>
    </location>
</feature>
<dbReference type="InterPro" id="IPR007656">
    <property type="entry name" value="GTD-bd"/>
</dbReference>
<evidence type="ECO:0000256" key="6">
    <source>
        <dbReference type="SAM" id="Phobius"/>
    </source>
</evidence>
<keyword evidence="2 6" id="KW-0812">Transmembrane</keyword>
<dbReference type="Pfam" id="PF04576">
    <property type="entry name" value="Zein-binding"/>
    <property type="match status" value="1"/>
</dbReference>
<accession>A0A2K3NGE9</accession>